<feature type="transmembrane region" description="Helical" evidence="6">
    <location>
        <begin position="104"/>
        <end position="126"/>
    </location>
</feature>
<keyword evidence="5 6" id="KW-0472">Membrane</keyword>
<feature type="domain" description="RDD" evidence="7">
    <location>
        <begin position="20"/>
        <end position="193"/>
    </location>
</feature>
<proteinExistence type="predicted"/>
<keyword evidence="3 6" id="KW-0812">Transmembrane</keyword>
<keyword evidence="9" id="KW-1185">Reference proteome</keyword>
<dbReference type="InterPro" id="IPR051791">
    <property type="entry name" value="Pra-immunoreactive"/>
</dbReference>
<dbReference type="RefSeq" id="WP_332616344.1">
    <property type="nucleotide sequence ID" value="NZ_JAXGFP010000003.1"/>
</dbReference>
<feature type="transmembrane region" description="Helical" evidence="6">
    <location>
        <begin position="208"/>
        <end position="227"/>
    </location>
</feature>
<protein>
    <submittedName>
        <fullName evidence="8">RDD family protein</fullName>
    </submittedName>
</protein>
<sequence>MAVPAPSAPAATASFTNAGPAGFWQRAAAWSLDAALVAPFAGWLAWPWIAAPAQAWLDQVRALLQHTGQTMGAAIIDGASLPRLAITLLHDPALHQATAAIRSATWAMVWPALLACALLGAIYHVAGECSPWQASPGKRLLGLHAADRRGRRLGTGRALARYSAGALSWATLNLGHLMATAAPEHLALHDRCSDTRVRAARTGLPRWARAWLVLLAIAGLVASAWLAQAAGTVMQAALERALFWPG</sequence>
<evidence type="ECO:0000256" key="4">
    <source>
        <dbReference type="ARBA" id="ARBA00022989"/>
    </source>
</evidence>
<evidence type="ECO:0000256" key="1">
    <source>
        <dbReference type="ARBA" id="ARBA00004651"/>
    </source>
</evidence>
<keyword evidence="4 6" id="KW-1133">Transmembrane helix</keyword>
<evidence type="ECO:0000256" key="5">
    <source>
        <dbReference type="ARBA" id="ARBA00023136"/>
    </source>
</evidence>
<comment type="caution">
    <text evidence="8">The sequence shown here is derived from an EMBL/GenBank/DDBJ whole genome shotgun (WGS) entry which is preliminary data.</text>
</comment>
<evidence type="ECO:0000259" key="7">
    <source>
        <dbReference type="Pfam" id="PF06271"/>
    </source>
</evidence>
<reference evidence="8 9" key="1">
    <citation type="journal article" date="2016" name="Int. J. Syst. Evol. Microbiol.">
        <title>Lysobacter erysipheiresistens sp. nov., an antagonist of powdery mildew, isolated from tobacco-cultivated soil.</title>
        <authorList>
            <person name="Xie B."/>
            <person name="Li T."/>
            <person name="Lin X."/>
            <person name="Wang C.J."/>
            <person name="Chen Y.J."/>
            <person name="Liu W.J."/>
            <person name="Zhao Z.W."/>
        </authorList>
    </citation>
    <scope>NUCLEOTIDE SEQUENCE [LARGE SCALE GENOMIC DNA]</scope>
    <source>
        <strain evidence="8 9">RS-LYSO-3</strain>
    </source>
</reference>
<gene>
    <name evidence="8" type="ORF">SNE34_07880</name>
</gene>
<name>A0ABU7YYE1_9GAMM</name>
<evidence type="ECO:0000256" key="6">
    <source>
        <dbReference type="SAM" id="Phobius"/>
    </source>
</evidence>
<dbReference type="PANTHER" id="PTHR36115">
    <property type="entry name" value="PROLINE-RICH ANTIGEN HOMOLOG-RELATED"/>
    <property type="match status" value="1"/>
</dbReference>
<evidence type="ECO:0000313" key="9">
    <source>
        <dbReference type="Proteomes" id="UP001355056"/>
    </source>
</evidence>
<evidence type="ECO:0000256" key="3">
    <source>
        <dbReference type="ARBA" id="ARBA00022692"/>
    </source>
</evidence>
<dbReference type="EMBL" id="JAXGFP010000003">
    <property type="protein sequence ID" value="MEG3183926.1"/>
    <property type="molecule type" value="Genomic_DNA"/>
</dbReference>
<comment type="subcellular location">
    <subcellularLocation>
        <location evidence="1">Cell membrane</location>
        <topology evidence="1">Multi-pass membrane protein</topology>
    </subcellularLocation>
</comment>
<keyword evidence="2" id="KW-1003">Cell membrane</keyword>
<accession>A0ABU7YYE1</accession>
<evidence type="ECO:0000313" key="8">
    <source>
        <dbReference type="EMBL" id="MEG3183926.1"/>
    </source>
</evidence>
<dbReference type="Proteomes" id="UP001355056">
    <property type="component" value="Unassembled WGS sequence"/>
</dbReference>
<dbReference type="PANTHER" id="PTHR36115:SF6">
    <property type="entry name" value="PROLINE-RICH ANTIGEN HOMOLOG"/>
    <property type="match status" value="1"/>
</dbReference>
<organism evidence="8 9">
    <name type="scientific">Novilysobacter erysipheiresistens</name>
    <dbReference type="NCBI Taxonomy" id="1749332"/>
    <lineage>
        <taxon>Bacteria</taxon>
        <taxon>Pseudomonadati</taxon>
        <taxon>Pseudomonadota</taxon>
        <taxon>Gammaproteobacteria</taxon>
        <taxon>Lysobacterales</taxon>
        <taxon>Lysobacteraceae</taxon>
        <taxon>Novilysobacter</taxon>
    </lineage>
</organism>
<evidence type="ECO:0000256" key="2">
    <source>
        <dbReference type="ARBA" id="ARBA00022475"/>
    </source>
</evidence>
<dbReference type="InterPro" id="IPR010432">
    <property type="entry name" value="RDD"/>
</dbReference>
<dbReference type="Pfam" id="PF06271">
    <property type="entry name" value="RDD"/>
    <property type="match status" value="1"/>
</dbReference>